<protein>
    <submittedName>
        <fullName evidence="1">Uncharacterized protein</fullName>
    </submittedName>
</protein>
<evidence type="ECO:0000313" key="2">
    <source>
        <dbReference type="Proteomes" id="UP001172101"/>
    </source>
</evidence>
<gene>
    <name evidence="1" type="ORF">B0T26DRAFT_84218</name>
</gene>
<dbReference type="Proteomes" id="UP001172101">
    <property type="component" value="Unassembled WGS sequence"/>
</dbReference>
<proteinExistence type="predicted"/>
<organism evidence="1 2">
    <name type="scientific">Lasiosphaeria miniovina</name>
    <dbReference type="NCBI Taxonomy" id="1954250"/>
    <lineage>
        <taxon>Eukaryota</taxon>
        <taxon>Fungi</taxon>
        <taxon>Dikarya</taxon>
        <taxon>Ascomycota</taxon>
        <taxon>Pezizomycotina</taxon>
        <taxon>Sordariomycetes</taxon>
        <taxon>Sordariomycetidae</taxon>
        <taxon>Sordariales</taxon>
        <taxon>Lasiosphaeriaceae</taxon>
        <taxon>Lasiosphaeria</taxon>
    </lineage>
</organism>
<comment type="caution">
    <text evidence="1">The sequence shown here is derived from an EMBL/GenBank/DDBJ whole genome shotgun (WGS) entry which is preliminary data.</text>
</comment>
<name>A0AA40BIJ3_9PEZI</name>
<dbReference type="GeneID" id="85330831"/>
<dbReference type="EMBL" id="JAUIRO010000001">
    <property type="protein sequence ID" value="KAK0734862.1"/>
    <property type="molecule type" value="Genomic_DNA"/>
</dbReference>
<reference evidence="1" key="1">
    <citation type="submission" date="2023-06" db="EMBL/GenBank/DDBJ databases">
        <title>Genome-scale phylogeny and comparative genomics of the fungal order Sordariales.</title>
        <authorList>
            <consortium name="Lawrence Berkeley National Laboratory"/>
            <person name="Hensen N."/>
            <person name="Bonometti L."/>
            <person name="Westerberg I."/>
            <person name="Brannstrom I.O."/>
            <person name="Guillou S."/>
            <person name="Cros-Aarteil S."/>
            <person name="Calhoun S."/>
            <person name="Haridas S."/>
            <person name="Kuo A."/>
            <person name="Mondo S."/>
            <person name="Pangilinan J."/>
            <person name="Riley R."/>
            <person name="LaButti K."/>
            <person name="Andreopoulos B."/>
            <person name="Lipzen A."/>
            <person name="Chen C."/>
            <person name="Yanf M."/>
            <person name="Daum C."/>
            <person name="Ng V."/>
            <person name="Clum A."/>
            <person name="Steindorff A."/>
            <person name="Ohm R."/>
            <person name="Martin F."/>
            <person name="Silar P."/>
            <person name="Natvig D."/>
            <person name="Lalanne C."/>
            <person name="Gautier V."/>
            <person name="Ament-velasquez S.L."/>
            <person name="Kruys A."/>
            <person name="Hutchinson M.I."/>
            <person name="Powell A.J."/>
            <person name="Barry K."/>
            <person name="Miller A.N."/>
            <person name="Grigoriev I.V."/>
            <person name="Debuchy R."/>
            <person name="Gladieux P."/>
            <person name="Thoren M.H."/>
            <person name="Johannesson H."/>
        </authorList>
    </citation>
    <scope>NUCLEOTIDE SEQUENCE</scope>
    <source>
        <strain evidence="1">SMH2392-1A</strain>
    </source>
</reference>
<keyword evidence="2" id="KW-1185">Reference proteome</keyword>
<sequence length="223" mass="24869">MNGSMGHVGTTRVDAFMKSIEKGGVCLVCTGVAFLSTLGLLRIELFEGTQHNHQPISLLAMISRACDLCCRRCTGSFLQTTQRSKQQTSFFLRHEIERQMREREVRKSVAVAFRRPMAVHFPCWGRFGRGRQTAAGSHRIPHPIVGTPPTAHWNQAGRVRLGIAGILNGWIDSWCTCMRANMHAMHERSEGRIIHSHVLLGRRNHPPAGHCTISNGLLACRSP</sequence>
<evidence type="ECO:0000313" key="1">
    <source>
        <dbReference type="EMBL" id="KAK0734862.1"/>
    </source>
</evidence>
<accession>A0AA40BIJ3</accession>
<dbReference type="RefSeq" id="XP_060303739.1">
    <property type="nucleotide sequence ID" value="XM_060447561.1"/>
</dbReference>
<dbReference type="AlphaFoldDB" id="A0AA40BIJ3"/>